<keyword evidence="7 16" id="KW-0812">Transmembrane</keyword>
<evidence type="ECO:0000256" key="6">
    <source>
        <dbReference type="ARBA" id="ARBA00022660"/>
    </source>
</evidence>
<protein>
    <recommendedName>
        <fullName evidence="4">NADH-ubiquinone oxidoreductase chain 6</fullName>
        <ecNumber evidence="3">7.1.1.2</ecNumber>
    </recommendedName>
    <alternativeName>
        <fullName evidence="14">NADH dehydrogenase subunit 6</fullName>
    </alternativeName>
</protein>
<comment type="subcellular location">
    <subcellularLocation>
        <location evidence="1">Mitochondrion membrane</location>
        <topology evidence="1">Multi-pass membrane protein</topology>
    </subcellularLocation>
</comment>
<comment type="catalytic activity">
    <reaction evidence="15">
        <text>a ubiquinone + NADH + 5 H(+)(in) = a ubiquinol + NAD(+) + 4 H(+)(out)</text>
        <dbReference type="Rhea" id="RHEA:29091"/>
        <dbReference type="Rhea" id="RHEA-COMP:9565"/>
        <dbReference type="Rhea" id="RHEA-COMP:9566"/>
        <dbReference type="ChEBI" id="CHEBI:15378"/>
        <dbReference type="ChEBI" id="CHEBI:16389"/>
        <dbReference type="ChEBI" id="CHEBI:17976"/>
        <dbReference type="ChEBI" id="CHEBI:57540"/>
        <dbReference type="ChEBI" id="CHEBI:57945"/>
        <dbReference type="EC" id="7.1.1.2"/>
    </reaction>
</comment>
<dbReference type="InterPro" id="IPR050269">
    <property type="entry name" value="ComplexI_Subunit6"/>
</dbReference>
<feature type="transmembrane region" description="Helical" evidence="16">
    <location>
        <begin position="138"/>
        <end position="161"/>
    </location>
</feature>
<evidence type="ECO:0000256" key="11">
    <source>
        <dbReference type="ARBA" id="ARBA00023027"/>
    </source>
</evidence>
<accession>A0A516F081</accession>
<keyword evidence="12 17" id="KW-0496">Mitochondrion</keyword>
<keyword evidence="8" id="KW-1278">Translocase</keyword>
<dbReference type="PANTHER" id="PTHR11435:SF1">
    <property type="entry name" value="NADH-UBIQUINONE OXIDOREDUCTASE CHAIN 6"/>
    <property type="match status" value="1"/>
</dbReference>
<organism evidence="17">
    <name type="scientific">Pandalus japonicus</name>
    <name type="common">Morotoge shrimp</name>
    <name type="synonym">Pandalopsis dispar var. japonica</name>
    <dbReference type="NCBI Taxonomy" id="666362"/>
    <lineage>
        <taxon>Eukaryota</taxon>
        <taxon>Metazoa</taxon>
        <taxon>Ecdysozoa</taxon>
        <taxon>Arthropoda</taxon>
        <taxon>Crustacea</taxon>
        <taxon>Multicrustacea</taxon>
        <taxon>Malacostraca</taxon>
        <taxon>Eumalacostraca</taxon>
        <taxon>Eucarida</taxon>
        <taxon>Decapoda</taxon>
        <taxon>Pleocyemata</taxon>
        <taxon>Caridea</taxon>
        <taxon>Pandaloidea</taxon>
        <taxon>Pandalidae</taxon>
        <taxon>Pandalus</taxon>
    </lineage>
</organism>
<evidence type="ECO:0000256" key="3">
    <source>
        <dbReference type="ARBA" id="ARBA00012944"/>
    </source>
</evidence>
<evidence type="ECO:0000256" key="16">
    <source>
        <dbReference type="SAM" id="Phobius"/>
    </source>
</evidence>
<evidence type="ECO:0000256" key="10">
    <source>
        <dbReference type="ARBA" id="ARBA00022989"/>
    </source>
</evidence>
<dbReference type="PANTHER" id="PTHR11435">
    <property type="entry name" value="NADH UBIQUINONE OXIDOREDUCTASE SUBUNIT ND6"/>
    <property type="match status" value="1"/>
</dbReference>
<keyword evidence="11" id="KW-0520">NAD</keyword>
<comment type="similarity">
    <text evidence="2">Belongs to the complex I subunit 6 family.</text>
</comment>
<evidence type="ECO:0000256" key="15">
    <source>
        <dbReference type="ARBA" id="ARBA00049551"/>
    </source>
</evidence>
<dbReference type="EMBL" id="MK043326">
    <property type="protein sequence ID" value="QDO72161.1"/>
    <property type="molecule type" value="Genomic_DNA"/>
</dbReference>
<proteinExistence type="inferred from homology"/>
<name>A0A516F081_PANJP</name>
<keyword evidence="9" id="KW-0249">Electron transport</keyword>
<evidence type="ECO:0000256" key="9">
    <source>
        <dbReference type="ARBA" id="ARBA00022982"/>
    </source>
</evidence>
<gene>
    <name evidence="17" type="primary">ND6</name>
</gene>
<keyword evidence="13 16" id="KW-0472">Membrane</keyword>
<evidence type="ECO:0000256" key="4">
    <source>
        <dbReference type="ARBA" id="ARBA00021095"/>
    </source>
</evidence>
<feature type="transmembrane region" description="Helical" evidence="16">
    <location>
        <begin position="89"/>
        <end position="109"/>
    </location>
</feature>
<dbReference type="EC" id="7.1.1.2" evidence="3"/>
<keyword evidence="10 16" id="KW-1133">Transmembrane helix</keyword>
<evidence type="ECO:0000256" key="13">
    <source>
        <dbReference type="ARBA" id="ARBA00023136"/>
    </source>
</evidence>
<evidence type="ECO:0000256" key="1">
    <source>
        <dbReference type="ARBA" id="ARBA00004225"/>
    </source>
</evidence>
<evidence type="ECO:0000256" key="5">
    <source>
        <dbReference type="ARBA" id="ARBA00022448"/>
    </source>
</evidence>
<sequence length="171" mass="18791">MSFLMFSSLAILTTALLFTRIMHPLAAGLALLVQTILICVASGLQNKSMWFSYILFLIFLGAMLVLFIYVASLASNEAFNLSSPSTMKFMAATGIIIFCVAGNPVIMAMKQTIESSYLEIATFVSSQELTLSMIYNPIVMNITTFVILYLLLTLIVVVKITSTFFGPLRLS</sequence>
<dbReference type="GO" id="GO:0008137">
    <property type="term" value="F:NADH dehydrogenase (ubiquinone) activity"/>
    <property type="evidence" value="ECO:0007669"/>
    <property type="project" value="UniProtKB-EC"/>
</dbReference>
<keyword evidence="5" id="KW-0813">Transport</keyword>
<evidence type="ECO:0000256" key="2">
    <source>
        <dbReference type="ARBA" id="ARBA00005698"/>
    </source>
</evidence>
<dbReference type="AlphaFoldDB" id="A0A516F081"/>
<feature type="transmembrane region" description="Helical" evidence="16">
    <location>
        <begin position="25"/>
        <end position="44"/>
    </location>
</feature>
<evidence type="ECO:0000256" key="14">
    <source>
        <dbReference type="ARBA" id="ARBA00031019"/>
    </source>
</evidence>
<evidence type="ECO:0000256" key="8">
    <source>
        <dbReference type="ARBA" id="ARBA00022967"/>
    </source>
</evidence>
<dbReference type="GO" id="GO:0031966">
    <property type="term" value="C:mitochondrial membrane"/>
    <property type="evidence" value="ECO:0007669"/>
    <property type="project" value="UniProtKB-SubCell"/>
</dbReference>
<geneLocation type="mitochondrion" evidence="17"/>
<reference evidence="17" key="1">
    <citation type="journal article" date="2019" name="Mitochondrial DNA Part B Resour">
        <title>Molecular characterization of the complete mitochondrial genome of morotoge shrimp Pandalopsis japonica (Decapoda: Pandalidae).</title>
        <authorList>
            <person name="Yoon T.-H."/>
            <person name="Andriyono S."/>
            <person name="Kang H.-E."/>
            <person name="Kim N.-k."/>
            <person name="Lee S.R."/>
            <person name="Kim H.-W."/>
        </authorList>
    </citation>
    <scope>NUCLEOTIDE SEQUENCE</scope>
</reference>
<feature type="transmembrane region" description="Helical" evidence="16">
    <location>
        <begin position="51"/>
        <end position="69"/>
    </location>
</feature>
<evidence type="ECO:0000256" key="12">
    <source>
        <dbReference type="ARBA" id="ARBA00023128"/>
    </source>
</evidence>
<evidence type="ECO:0000313" key="17">
    <source>
        <dbReference type="EMBL" id="QDO72161.1"/>
    </source>
</evidence>
<evidence type="ECO:0000256" key="7">
    <source>
        <dbReference type="ARBA" id="ARBA00022692"/>
    </source>
</evidence>
<keyword evidence="6" id="KW-0679">Respiratory chain</keyword>